<dbReference type="GO" id="GO:0051007">
    <property type="term" value="F:squalene-hopene cyclase activity"/>
    <property type="evidence" value="ECO:0007669"/>
    <property type="project" value="UniProtKB-EC"/>
</dbReference>
<dbReference type="SUPFAM" id="SSF48239">
    <property type="entry name" value="Terpenoid cyclases/Protein prenyltransferases"/>
    <property type="match status" value="2"/>
</dbReference>
<dbReference type="EMBL" id="JAGIZA010000002">
    <property type="protein sequence ID" value="MBP0491733.1"/>
    <property type="molecule type" value="Genomic_DNA"/>
</dbReference>
<dbReference type="Pfam" id="PF13249">
    <property type="entry name" value="SQHop_cyclase_N"/>
    <property type="match status" value="1"/>
</dbReference>
<dbReference type="SFLD" id="SFLDG01016">
    <property type="entry name" value="Prenyltransferase_Like_2"/>
    <property type="match status" value="1"/>
</dbReference>
<protein>
    <submittedName>
        <fullName evidence="7">Squalene--hopene cyclase</fullName>
        <ecNumber evidence="7">5.4.99.17</ecNumber>
    </submittedName>
</protein>
<dbReference type="InterPro" id="IPR008930">
    <property type="entry name" value="Terpenoid_cyclase/PrenylTrfase"/>
</dbReference>
<feature type="domain" description="Squalene cyclase C-terminal" evidence="5">
    <location>
        <begin position="320"/>
        <end position="642"/>
    </location>
</feature>
<organism evidence="7 8">
    <name type="scientific">Roseomonas indoligenes</name>
    <dbReference type="NCBI Taxonomy" id="2820811"/>
    <lineage>
        <taxon>Bacteria</taxon>
        <taxon>Pseudomonadati</taxon>
        <taxon>Pseudomonadota</taxon>
        <taxon>Alphaproteobacteria</taxon>
        <taxon>Acetobacterales</taxon>
        <taxon>Roseomonadaceae</taxon>
        <taxon>Roseomonas</taxon>
    </lineage>
</organism>
<dbReference type="EC" id="5.4.99.17" evidence="7"/>
<dbReference type="CDD" id="cd02892">
    <property type="entry name" value="SQCY_1"/>
    <property type="match status" value="1"/>
</dbReference>
<dbReference type="Proteomes" id="UP000677537">
    <property type="component" value="Unassembled WGS sequence"/>
</dbReference>
<dbReference type="NCBIfam" id="TIGR01507">
    <property type="entry name" value="hopene_cyclase"/>
    <property type="match status" value="1"/>
</dbReference>
<dbReference type="Gene3D" id="1.50.10.20">
    <property type="match status" value="2"/>
</dbReference>
<keyword evidence="8" id="KW-1185">Reference proteome</keyword>
<comment type="caution">
    <text evidence="7">The sequence shown here is derived from an EMBL/GenBank/DDBJ whole genome shotgun (WGS) entry which is preliminary data.</text>
</comment>
<dbReference type="GO" id="GO:0016104">
    <property type="term" value="P:triterpenoid biosynthetic process"/>
    <property type="evidence" value="ECO:0007669"/>
    <property type="project" value="InterPro"/>
</dbReference>
<dbReference type="PANTHER" id="PTHR11764:SF20">
    <property type="entry name" value="LANOSTEROL SYNTHASE"/>
    <property type="match status" value="1"/>
</dbReference>
<keyword evidence="4 7" id="KW-0413">Isomerase</keyword>
<comment type="pathway">
    <text evidence="1">Secondary metabolite biosynthesis; hopanoid biosynthesis.</text>
</comment>
<dbReference type="InterPro" id="IPR002365">
    <property type="entry name" value="Terpene_synthase_CS"/>
</dbReference>
<evidence type="ECO:0000313" key="7">
    <source>
        <dbReference type="EMBL" id="MBP0491733.1"/>
    </source>
</evidence>
<dbReference type="RefSeq" id="WP_209370539.1">
    <property type="nucleotide sequence ID" value="NZ_JAGIZA010000002.1"/>
</dbReference>
<dbReference type="NCBIfam" id="TIGR01787">
    <property type="entry name" value="squalene_cyclas"/>
    <property type="match status" value="1"/>
</dbReference>
<proteinExistence type="inferred from homology"/>
<dbReference type="PANTHER" id="PTHR11764">
    <property type="entry name" value="TERPENE CYCLASE/MUTASE FAMILY MEMBER"/>
    <property type="match status" value="1"/>
</dbReference>
<dbReference type="AlphaFoldDB" id="A0A940MPS0"/>
<dbReference type="InterPro" id="IPR018333">
    <property type="entry name" value="Squalene_cyclase"/>
</dbReference>
<dbReference type="Pfam" id="PF13243">
    <property type="entry name" value="SQHop_cyclase_C"/>
    <property type="match status" value="1"/>
</dbReference>
<dbReference type="InterPro" id="IPR032696">
    <property type="entry name" value="SQ_cyclase_C"/>
</dbReference>
<dbReference type="GO" id="GO:0005811">
    <property type="term" value="C:lipid droplet"/>
    <property type="evidence" value="ECO:0007669"/>
    <property type="project" value="InterPro"/>
</dbReference>
<evidence type="ECO:0000259" key="5">
    <source>
        <dbReference type="Pfam" id="PF13243"/>
    </source>
</evidence>
<evidence type="ECO:0000256" key="2">
    <source>
        <dbReference type="ARBA" id="ARBA00009755"/>
    </source>
</evidence>
<evidence type="ECO:0000256" key="4">
    <source>
        <dbReference type="ARBA" id="ARBA00023235"/>
    </source>
</evidence>
<evidence type="ECO:0000256" key="1">
    <source>
        <dbReference type="ARBA" id="ARBA00004999"/>
    </source>
</evidence>
<evidence type="ECO:0000313" key="8">
    <source>
        <dbReference type="Proteomes" id="UP000677537"/>
    </source>
</evidence>
<sequence length="655" mass="72949">MKDVPNDLVSEAEPGLGAVEAGISRASEALLRQQRGDGHWVFELEADATIPAEYVLLRQHLAEPDDLELERKIGNYLRRIQGDHGGWPLFHGGGFDISASVKAYFCLKMIGDSPDAPHMARARAAILAHGGAGRANVFTRILLAMFGEIPWRRVPTIPVEMILLPRWFPVHIGRMSYWARTVLVPLLVLQALRVRARNPRGVRIQEIFAPRRLAWKRARSHKHPGWALFFNGLDGGLKVAEPFWPRTLRKQAIDRCVAFVTERLNGEDGLGAIYPAMANAVMMYDALGYPEDHPDRAIARHSVEKLLVIREDEAYCQPCVSPVWDTALTAHAMLEVGGEAAEAAAARGLEWLKPLQELEVKGDWAELRPHVRPGGWAFQYRNAHYPDLDDTAVVVMAMDRARDQLGLDARYDEAISRGTEWTVGLQSGDGGWGAFDADNTHFYLNNIPFADHGALLDPPTADVSARCVSMLAQLGETRENPRMRAALDYLEREQEADGSWFGRWGVNYIYGTWSALCALNAAGLDGTVPSVRRAADWLIAIQNPDGGWGEDCQSYKLDYRGYEPAPSTASQTAWALLGLMAAGEVDHPAVARGIEYLRLTQGEDGLWAQDHYTGGGFPRVFYLRYHGYPKFFPLWAMARFRNLKQGNAARPLHGM</sequence>
<feature type="domain" description="Squalene cyclase N-terminal" evidence="6">
    <location>
        <begin position="23"/>
        <end position="311"/>
    </location>
</feature>
<evidence type="ECO:0000259" key="6">
    <source>
        <dbReference type="Pfam" id="PF13249"/>
    </source>
</evidence>
<accession>A0A940MPS0</accession>
<reference evidence="7" key="1">
    <citation type="submission" date="2021-03" db="EMBL/GenBank/DDBJ databases">
        <authorList>
            <person name="So Y."/>
        </authorList>
    </citation>
    <scope>NUCLEOTIDE SEQUENCE</scope>
    <source>
        <strain evidence="7">SG15</strain>
    </source>
</reference>
<name>A0A940MPS0_9PROT</name>
<keyword evidence="3" id="KW-0677">Repeat</keyword>
<dbReference type="InterPro" id="IPR032697">
    <property type="entry name" value="SQ_cyclase_N"/>
</dbReference>
<dbReference type="InterPro" id="IPR006400">
    <property type="entry name" value="Hopene-cyclase"/>
</dbReference>
<gene>
    <name evidence="7" type="primary">shc</name>
    <name evidence="7" type="ORF">J5Y10_02950</name>
</gene>
<comment type="similarity">
    <text evidence="2">Belongs to the terpene cyclase/mutase family.</text>
</comment>
<dbReference type="PROSITE" id="PS01074">
    <property type="entry name" value="TERPENE_SYNTHASES"/>
    <property type="match status" value="1"/>
</dbReference>
<evidence type="ECO:0000256" key="3">
    <source>
        <dbReference type="ARBA" id="ARBA00022737"/>
    </source>
</evidence>